<protein>
    <submittedName>
        <fullName evidence="3">Uncharacterized protein</fullName>
    </submittedName>
</protein>
<evidence type="ECO:0000313" key="3">
    <source>
        <dbReference type="EMBL" id="CDR95393.1"/>
    </source>
</evidence>
<dbReference type="KEGG" id="bbig:BBBOND_0205510"/>
<keyword evidence="4" id="KW-1185">Reference proteome</keyword>
<proteinExistence type="predicted"/>
<dbReference type="GeneID" id="24563934"/>
<gene>
    <name evidence="3" type="ORF">BBBOND_0205510</name>
</gene>
<organism evidence="3 4">
    <name type="scientific">Babesia bigemina</name>
    <dbReference type="NCBI Taxonomy" id="5866"/>
    <lineage>
        <taxon>Eukaryota</taxon>
        <taxon>Sar</taxon>
        <taxon>Alveolata</taxon>
        <taxon>Apicomplexa</taxon>
        <taxon>Aconoidasida</taxon>
        <taxon>Piroplasmida</taxon>
        <taxon>Babesiidae</taxon>
        <taxon>Babesia</taxon>
    </lineage>
</organism>
<keyword evidence="2" id="KW-0472">Membrane</keyword>
<dbReference type="AlphaFoldDB" id="A0A061D492"/>
<feature type="region of interest" description="Disordered" evidence="1">
    <location>
        <begin position="109"/>
        <end position="138"/>
    </location>
</feature>
<keyword evidence="2" id="KW-0812">Transmembrane</keyword>
<reference evidence="4" key="1">
    <citation type="submission" date="2014-06" db="EMBL/GenBank/DDBJ databases">
        <authorList>
            <person name="Aslett M."/>
            <person name="De Silva N."/>
        </authorList>
    </citation>
    <scope>NUCLEOTIDE SEQUENCE [LARGE SCALE GENOMIC DNA]</scope>
    <source>
        <strain evidence="4">Bond</strain>
    </source>
</reference>
<dbReference type="Proteomes" id="UP000033188">
    <property type="component" value="Chromosome 2"/>
</dbReference>
<accession>A0A061D492</accession>
<evidence type="ECO:0000256" key="1">
    <source>
        <dbReference type="SAM" id="MobiDB-lite"/>
    </source>
</evidence>
<feature type="transmembrane region" description="Helical" evidence="2">
    <location>
        <begin position="76"/>
        <end position="94"/>
    </location>
</feature>
<feature type="compositionally biased region" description="Polar residues" evidence="1">
    <location>
        <begin position="109"/>
        <end position="119"/>
    </location>
</feature>
<dbReference type="EMBL" id="LK391708">
    <property type="protein sequence ID" value="CDR95393.1"/>
    <property type="molecule type" value="Genomic_DNA"/>
</dbReference>
<keyword evidence="2" id="KW-1133">Transmembrane helix</keyword>
<dbReference type="VEuPathDB" id="PiroplasmaDB:BBBOND_0205510"/>
<evidence type="ECO:0000313" key="4">
    <source>
        <dbReference type="Proteomes" id="UP000033188"/>
    </source>
</evidence>
<dbReference type="OrthoDB" id="424606at2759"/>
<dbReference type="RefSeq" id="XP_012767579.1">
    <property type="nucleotide sequence ID" value="XM_012912125.1"/>
</dbReference>
<evidence type="ECO:0000256" key="2">
    <source>
        <dbReference type="SAM" id="Phobius"/>
    </source>
</evidence>
<name>A0A061D492_BABBI</name>
<sequence>MPLRLPVPLVLLAKAKHNTHATIRMCSSAMHRPSLSRRSNDVIGDSFTRRSFGSYIENYYTTNHAATGFSSPLRKTFVFVVFVFQAVFTFGYLFHTNYYFTGKALPKPDSSTQLTWRSPTRQDRRSKPCLRPMPQIHG</sequence>